<keyword evidence="2" id="KW-0238">DNA-binding</keyword>
<keyword evidence="3" id="KW-0804">Transcription</keyword>
<sequence length="342" mass="37288">MAPTSKTNRVTIKTVAADAGVSVAAVSKVLRDAYGVSDALRARVQASMEKLNYRPHAGARAMRGRTYTLGILLPDMRNPFFADILAGVNEALERTQYQTMIGVSRSAETIEMSLIDSMIDRQMDGLIMIGPRMPPETAEAVSTRIPTAVVGYHVPQLATLDTANNDDVAGAAQVVRHLATNGYRRITMVTLAVPTKNVVVTVQRERGYREAMKERGLAQHINIVPADQTAREVQTAVRHLLESRHRPEALFCWTDMVALHALSVAKDLGLSVPGDLAIVGYDNTIYCDLAQNSLTSVDQSGQVLGLQAARLLIERIDGRQQGDHFVVSPRLVVRGSSRPRPS</sequence>
<dbReference type="CDD" id="cd01392">
    <property type="entry name" value="HTH_LacI"/>
    <property type="match status" value="1"/>
</dbReference>
<dbReference type="EMBL" id="LAJE02000354">
    <property type="protein sequence ID" value="OEO28810.1"/>
    <property type="molecule type" value="Genomic_DNA"/>
</dbReference>
<organism evidence="5 6">
    <name type="scientific">Devosia insulae DS-56</name>
    <dbReference type="NCBI Taxonomy" id="1116389"/>
    <lineage>
        <taxon>Bacteria</taxon>
        <taxon>Pseudomonadati</taxon>
        <taxon>Pseudomonadota</taxon>
        <taxon>Alphaproteobacteria</taxon>
        <taxon>Hyphomicrobiales</taxon>
        <taxon>Devosiaceae</taxon>
        <taxon>Devosia</taxon>
    </lineage>
</organism>
<dbReference type="Gene3D" id="3.40.50.2300">
    <property type="match status" value="2"/>
</dbReference>
<keyword evidence="6" id="KW-1185">Reference proteome</keyword>
<protein>
    <submittedName>
        <fullName evidence="5">LacI family transcriptional regulator</fullName>
    </submittedName>
</protein>
<dbReference type="GO" id="GO:0000976">
    <property type="term" value="F:transcription cis-regulatory region binding"/>
    <property type="evidence" value="ECO:0007669"/>
    <property type="project" value="TreeGrafter"/>
</dbReference>
<evidence type="ECO:0000256" key="2">
    <source>
        <dbReference type="ARBA" id="ARBA00023125"/>
    </source>
</evidence>
<dbReference type="Proteomes" id="UP000095463">
    <property type="component" value="Unassembled WGS sequence"/>
</dbReference>
<dbReference type="Pfam" id="PF00356">
    <property type="entry name" value="LacI"/>
    <property type="match status" value="1"/>
</dbReference>
<dbReference type="InterPro" id="IPR046335">
    <property type="entry name" value="LacI/GalR-like_sensor"/>
</dbReference>
<dbReference type="InterPro" id="IPR028082">
    <property type="entry name" value="Peripla_BP_I"/>
</dbReference>
<accession>A0A1E5XJP3</accession>
<dbReference type="SMART" id="SM00354">
    <property type="entry name" value="HTH_LACI"/>
    <property type="match status" value="1"/>
</dbReference>
<dbReference type="InterPro" id="IPR010982">
    <property type="entry name" value="Lambda_DNA-bd_dom_sf"/>
</dbReference>
<evidence type="ECO:0000313" key="5">
    <source>
        <dbReference type="EMBL" id="OEO28810.1"/>
    </source>
</evidence>
<dbReference type="OrthoDB" id="8433438at2"/>
<reference evidence="5 6" key="1">
    <citation type="journal article" date="2015" name="Genome Announc.">
        <title>Genome Assemblies of Three Soil-Associated Devosia species: D. insulae, D. limi, and D. soli.</title>
        <authorList>
            <person name="Hassan Y.I."/>
            <person name="Lepp D."/>
            <person name="Zhou T."/>
        </authorList>
    </citation>
    <scope>NUCLEOTIDE SEQUENCE [LARGE SCALE GENOMIC DNA]</scope>
    <source>
        <strain evidence="5 6">DS-56</strain>
    </source>
</reference>
<keyword evidence="1" id="KW-0805">Transcription regulation</keyword>
<dbReference type="GO" id="GO:0003700">
    <property type="term" value="F:DNA-binding transcription factor activity"/>
    <property type="evidence" value="ECO:0007669"/>
    <property type="project" value="TreeGrafter"/>
</dbReference>
<dbReference type="Gene3D" id="1.10.260.40">
    <property type="entry name" value="lambda repressor-like DNA-binding domains"/>
    <property type="match status" value="1"/>
</dbReference>
<evidence type="ECO:0000259" key="4">
    <source>
        <dbReference type="PROSITE" id="PS50932"/>
    </source>
</evidence>
<feature type="domain" description="HTH lacI-type" evidence="4">
    <location>
        <begin position="10"/>
        <end position="64"/>
    </location>
</feature>
<dbReference type="SUPFAM" id="SSF53822">
    <property type="entry name" value="Periplasmic binding protein-like I"/>
    <property type="match status" value="1"/>
</dbReference>
<dbReference type="PROSITE" id="PS50932">
    <property type="entry name" value="HTH_LACI_2"/>
    <property type="match status" value="1"/>
</dbReference>
<comment type="caution">
    <text evidence="5">The sequence shown here is derived from an EMBL/GenBank/DDBJ whole genome shotgun (WGS) entry which is preliminary data.</text>
</comment>
<name>A0A1E5XJP3_9HYPH</name>
<dbReference type="SUPFAM" id="SSF47413">
    <property type="entry name" value="lambda repressor-like DNA-binding domains"/>
    <property type="match status" value="1"/>
</dbReference>
<evidence type="ECO:0000313" key="6">
    <source>
        <dbReference type="Proteomes" id="UP000095463"/>
    </source>
</evidence>
<dbReference type="CDD" id="cd06267">
    <property type="entry name" value="PBP1_LacI_sugar_binding-like"/>
    <property type="match status" value="1"/>
</dbReference>
<dbReference type="PANTHER" id="PTHR30146">
    <property type="entry name" value="LACI-RELATED TRANSCRIPTIONAL REPRESSOR"/>
    <property type="match status" value="1"/>
</dbReference>
<dbReference type="AlphaFoldDB" id="A0A1E5XJP3"/>
<proteinExistence type="predicted"/>
<gene>
    <name evidence="5" type="ORF">VW23_002865</name>
</gene>
<dbReference type="Pfam" id="PF13377">
    <property type="entry name" value="Peripla_BP_3"/>
    <property type="match status" value="1"/>
</dbReference>
<dbReference type="PANTHER" id="PTHR30146:SF155">
    <property type="entry name" value="ALANINE RACEMASE"/>
    <property type="match status" value="1"/>
</dbReference>
<evidence type="ECO:0000256" key="3">
    <source>
        <dbReference type="ARBA" id="ARBA00023163"/>
    </source>
</evidence>
<dbReference type="InterPro" id="IPR000843">
    <property type="entry name" value="HTH_LacI"/>
</dbReference>
<evidence type="ECO:0000256" key="1">
    <source>
        <dbReference type="ARBA" id="ARBA00023015"/>
    </source>
</evidence>